<dbReference type="Proteomes" id="UP000011064">
    <property type="component" value="Unassembled WGS sequence"/>
</dbReference>
<dbReference type="GO" id="GO:0009898">
    <property type="term" value="C:cytoplasmic side of plasma membrane"/>
    <property type="evidence" value="ECO:0007669"/>
    <property type="project" value="TreeGrafter"/>
</dbReference>
<dbReference type="GO" id="GO:0005771">
    <property type="term" value="C:multivesicular body"/>
    <property type="evidence" value="ECO:0007669"/>
    <property type="project" value="TreeGrafter"/>
</dbReference>
<evidence type="ECO:0000313" key="3">
    <source>
        <dbReference type="Proteomes" id="UP000011064"/>
    </source>
</evidence>
<dbReference type="STRING" id="658429.L8G964"/>
<gene>
    <name evidence="2" type="ORF">GMDG_03751</name>
</gene>
<dbReference type="GO" id="GO:0032511">
    <property type="term" value="P:late endosome to vacuole transport via multivesicular body sorting pathway"/>
    <property type="evidence" value="ECO:0007669"/>
    <property type="project" value="TreeGrafter"/>
</dbReference>
<feature type="compositionally biased region" description="Polar residues" evidence="1">
    <location>
        <begin position="453"/>
        <end position="462"/>
    </location>
</feature>
<evidence type="ECO:0008006" key="4">
    <source>
        <dbReference type="Google" id="ProtNLM"/>
    </source>
</evidence>
<protein>
    <recommendedName>
        <fullName evidence="4">Charged multivesicular body protein 7</fullName>
    </recommendedName>
</protein>
<dbReference type="AlphaFoldDB" id="L8G964"/>
<dbReference type="VEuPathDB" id="FungiDB:GMDG_03751"/>
<evidence type="ECO:0000313" key="2">
    <source>
        <dbReference type="EMBL" id="ELR09173.1"/>
    </source>
</evidence>
<dbReference type="Gene3D" id="6.10.140.1230">
    <property type="match status" value="1"/>
</dbReference>
<dbReference type="EMBL" id="GL573231">
    <property type="protein sequence ID" value="ELR09173.1"/>
    <property type="molecule type" value="Genomic_DNA"/>
</dbReference>
<dbReference type="Pfam" id="PF03357">
    <property type="entry name" value="Snf7"/>
    <property type="match status" value="1"/>
</dbReference>
<dbReference type="FunCoup" id="L8G964">
    <property type="interactions" value="68"/>
</dbReference>
<dbReference type="GO" id="GO:0006900">
    <property type="term" value="P:vesicle budding from membrane"/>
    <property type="evidence" value="ECO:0007669"/>
    <property type="project" value="TreeGrafter"/>
</dbReference>
<sequence length="476" mass="53337">MIWSLYNKRDYLGSKFRDPCALLTMGELFEFLTTHEQFRRARLPALYSDFRALQSLNPDGFAANVEAWKKGLASALREGCVPATGDLLVLRVDESLMHGLETREWGRPLALGAVLRDATGKKEMMPLKSFMGAQESIYQRSWSSTPWQAVSWGLRQFGLMDRYGDSDKVSVEELVVLSNVEAATREVQRRMGNHTSRVDMIYSKQMFYRDYGDVLTDKRHISHRDLEVLLTYISRDKGLADYDGQTIKFKSHSDAQPPKITHEDSSIASLKNLMFDIEKQLGTLAARIDNLSTTARDAVSRKNRVSALAALRSKKLAESQLAKQSSVLGQLEEVYSKIGEAADQVELMRIMEGSTGVLKALHKEIGGVERVDDVLAQLGEQMAQVDEVGNIITEANGGVVDESEVDDELKALELEDRDKKEAERLSNEIKEEEEAAETKRRLGALETEVGPRVSQSKQTTEGQVEESSKLLEQLSL</sequence>
<reference evidence="3" key="1">
    <citation type="submission" date="2010-09" db="EMBL/GenBank/DDBJ databases">
        <title>The genome sequence of Geomyces destructans 20631-21.</title>
        <authorList>
            <consortium name="The Broad Institute Genome Sequencing Platform"/>
            <person name="Cuomo C.A."/>
            <person name="Blehert D.S."/>
            <person name="Lorch J.M."/>
            <person name="Young S.K."/>
            <person name="Zeng Q."/>
            <person name="Gargeya S."/>
            <person name="Fitzgerald M."/>
            <person name="Haas B."/>
            <person name="Abouelleil A."/>
            <person name="Alvarado L."/>
            <person name="Arachchi H.M."/>
            <person name="Berlin A."/>
            <person name="Brown A."/>
            <person name="Chapman S.B."/>
            <person name="Chen Z."/>
            <person name="Dunbar C."/>
            <person name="Freedman E."/>
            <person name="Gearin G."/>
            <person name="Gellesch M."/>
            <person name="Goldberg J."/>
            <person name="Griggs A."/>
            <person name="Gujja S."/>
            <person name="Heiman D."/>
            <person name="Howarth C."/>
            <person name="Larson L."/>
            <person name="Lui A."/>
            <person name="MacDonald P.J.P."/>
            <person name="Montmayeur A."/>
            <person name="Murphy C."/>
            <person name="Neiman D."/>
            <person name="Pearson M."/>
            <person name="Priest M."/>
            <person name="Roberts A."/>
            <person name="Saif S."/>
            <person name="Shea T."/>
            <person name="Shenoy N."/>
            <person name="Sisk P."/>
            <person name="Stolte C."/>
            <person name="Sykes S."/>
            <person name="Wortman J."/>
            <person name="Nusbaum C."/>
            <person name="Birren B."/>
        </authorList>
    </citation>
    <scope>NUCLEOTIDE SEQUENCE [LARGE SCALE GENOMIC DNA]</scope>
    <source>
        <strain evidence="3">ATCC MYA-4855 / 20631-21</strain>
    </source>
</reference>
<evidence type="ECO:0000256" key="1">
    <source>
        <dbReference type="SAM" id="MobiDB-lite"/>
    </source>
</evidence>
<name>L8G964_PSED2</name>
<dbReference type="GO" id="GO:0000815">
    <property type="term" value="C:ESCRT III complex"/>
    <property type="evidence" value="ECO:0007669"/>
    <property type="project" value="TreeGrafter"/>
</dbReference>
<feature type="compositionally biased region" description="Basic and acidic residues" evidence="1">
    <location>
        <begin position="418"/>
        <end position="429"/>
    </location>
</feature>
<dbReference type="OrthoDB" id="10250120at2759"/>
<dbReference type="PANTHER" id="PTHR22761">
    <property type="entry name" value="CHARGED MULTIVESICULAR BODY PROTEIN"/>
    <property type="match status" value="1"/>
</dbReference>
<proteinExistence type="predicted"/>
<accession>L8G964</accession>
<dbReference type="HOGENOM" id="CLU_021165_2_0_1"/>
<dbReference type="InterPro" id="IPR005024">
    <property type="entry name" value="Snf7_fam"/>
</dbReference>
<keyword evidence="3" id="KW-1185">Reference proteome</keyword>
<dbReference type="InParanoid" id="L8G964"/>
<organism evidence="2 3">
    <name type="scientific">Pseudogymnoascus destructans (strain ATCC MYA-4855 / 20631-21)</name>
    <name type="common">Bat white-nose syndrome fungus</name>
    <name type="synonym">Geomyces destructans</name>
    <dbReference type="NCBI Taxonomy" id="658429"/>
    <lineage>
        <taxon>Eukaryota</taxon>
        <taxon>Fungi</taxon>
        <taxon>Dikarya</taxon>
        <taxon>Ascomycota</taxon>
        <taxon>Pezizomycotina</taxon>
        <taxon>Leotiomycetes</taxon>
        <taxon>Thelebolales</taxon>
        <taxon>Thelebolaceae</taxon>
        <taxon>Pseudogymnoascus</taxon>
    </lineage>
</organism>
<feature type="region of interest" description="Disordered" evidence="1">
    <location>
        <begin position="418"/>
        <end position="476"/>
    </location>
</feature>
<dbReference type="PANTHER" id="PTHR22761:SF18">
    <property type="entry name" value="SORTING PROTEIN SNF7 FAMILY PROTEIN, PUTATIVE (AFU_ORTHOLOGUE AFUA_2G16692)-RELATED"/>
    <property type="match status" value="1"/>
</dbReference>